<sequence>MNLTPYRICFSYPFCEPEGFLRNSLETKAVNDQMSEVLHRVEGIEGSDMAVLSITWRRTEGTWEVRDGEGIPVR</sequence>
<organism evidence="1 2">
    <name type="scientific">Arctium lappa</name>
    <name type="common">Greater burdock</name>
    <name type="synonym">Lappa major</name>
    <dbReference type="NCBI Taxonomy" id="4217"/>
    <lineage>
        <taxon>Eukaryota</taxon>
        <taxon>Viridiplantae</taxon>
        <taxon>Streptophyta</taxon>
        <taxon>Embryophyta</taxon>
        <taxon>Tracheophyta</taxon>
        <taxon>Spermatophyta</taxon>
        <taxon>Magnoliopsida</taxon>
        <taxon>eudicotyledons</taxon>
        <taxon>Gunneridae</taxon>
        <taxon>Pentapetalae</taxon>
        <taxon>asterids</taxon>
        <taxon>campanulids</taxon>
        <taxon>Asterales</taxon>
        <taxon>Asteraceae</taxon>
        <taxon>Carduoideae</taxon>
        <taxon>Cardueae</taxon>
        <taxon>Arctiinae</taxon>
        <taxon>Arctium</taxon>
    </lineage>
</organism>
<evidence type="ECO:0000313" key="2">
    <source>
        <dbReference type="Proteomes" id="UP001055879"/>
    </source>
</evidence>
<keyword evidence="2" id="KW-1185">Reference proteome</keyword>
<comment type="caution">
    <text evidence="1">The sequence shown here is derived from an EMBL/GenBank/DDBJ whole genome shotgun (WGS) entry which is preliminary data.</text>
</comment>
<dbReference type="EMBL" id="CM042052">
    <property type="protein sequence ID" value="KAI3718134.1"/>
    <property type="molecule type" value="Genomic_DNA"/>
</dbReference>
<reference evidence="2" key="1">
    <citation type="journal article" date="2022" name="Mol. Ecol. Resour.">
        <title>The genomes of chicory, endive, great burdock and yacon provide insights into Asteraceae palaeo-polyploidization history and plant inulin production.</title>
        <authorList>
            <person name="Fan W."/>
            <person name="Wang S."/>
            <person name="Wang H."/>
            <person name="Wang A."/>
            <person name="Jiang F."/>
            <person name="Liu H."/>
            <person name="Zhao H."/>
            <person name="Xu D."/>
            <person name="Zhang Y."/>
        </authorList>
    </citation>
    <scope>NUCLEOTIDE SEQUENCE [LARGE SCALE GENOMIC DNA]</scope>
    <source>
        <strain evidence="2">cv. Niubang</strain>
    </source>
</reference>
<gene>
    <name evidence="1" type="ORF">L6452_18986</name>
</gene>
<reference evidence="1 2" key="2">
    <citation type="journal article" date="2022" name="Mol. Ecol. Resour.">
        <title>The genomes of chicory, endive, great burdock and yacon provide insights into Asteraceae paleo-polyploidization history and plant inulin production.</title>
        <authorList>
            <person name="Fan W."/>
            <person name="Wang S."/>
            <person name="Wang H."/>
            <person name="Wang A."/>
            <person name="Jiang F."/>
            <person name="Liu H."/>
            <person name="Zhao H."/>
            <person name="Xu D."/>
            <person name="Zhang Y."/>
        </authorList>
    </citation>
    <scope>NUCLEOTIDE SEQUENCE [LARGE SCALE GENOMIC DNA]</scope>
    <source>
        <strain evidence="2">cv. Niubang</strain>
    </source>
</reference>
<evidence type="ECO:0000313" key="1">
    <source>
        <dbReference type="EMBL" id="KAI3718134.1"/>
    </source>
</evidence>
<proteinExistence type="predicted"/>
<dbReference type="Proteomes" id="UP001055879">
    <property type="component" value="Linkage Group LG06"/>
</dbReference>
<accession>A0ACB9B877</accession>
<name>A0ACB9B877_ARCLA</name>
<protein>
    <submittedName>
        <fullName evidence="1">Uncharacterized protein</fullName>
    </submittedName>
</protein>